<accession>A0A444V845</accession>
<organism evidence="1 2">
    <name type="scientific">Acipenser ruthenus</name>
    <name type="common">Sterlet sturgeon</name>
    <dbReference type="NCBI Taxonomy" id="7906"/>
    <lineage>
        <taxon>Eukaryota</taxon>
        <taxon>Metazoa</taxon>
        <taxon>Chordata</taxon>
        <taxon>Craniata</taxon>
        <taxon>Vertebrata</taxon>
        <taxon>Euteleostomi</taxon>
        <taxon>Actinopterygii</taxon>
        <taxon>Chondrostei</taxon>
        <taxon>Acipenseriformes</taxon>
        <taxon>Acipenseridae</taxon>
        <taxon>Acipenser</taxon>
    </lineage>
</organism>
<gene>
    <name evidence="1" type="ORF">EOD39_15547</name>
</gene>
<dbReference type="AlphaFoldDB" id="A0A444V845"/>
<reference evidence="1 2" key="1">
    <citation type="submission" date="2019-01" db="EMBL/GenBank/DDBJ databases">
        <title>Draft Genome and Complete Hox-Cluster Characterization of the Sterlet Sturgeon (Acipenser ruthenus).</title>
        <authorList>
            <person name="Wei Q."/>
        </authorList>
    </citation>
    <scope>NUCLEOTIDE SEQUENCE [LARGE SCALE GENOMIC DNA]</scope>
    <source>
        <strain evidence="1">WHYD16114868_AA</strain>
        <tissue evidence="1">Blood</tissue>
    </source>
</reference>
<evidence type="ECO:0000313" key="1">
    <source>
        <dbReference type="EMBL" id="RXM96561.1"/>
    </source>
</evidence>
<proteinExistence type="predicted"/>
<dbReference type="Proteomes" id="UP000289886">
    <property type="component" value="Unassembled WGS sequence"/>
</dbReference>
<name>A0A444V845_ACIRT</name>
<evidence type="ECO:0000313" key="2">
    <source>
        <dbReference type="Proteomes" id="UP000289886"/>
    </source>
</evidence>
<dbReference type="EMBL" id="SCEB01001571">
    <property type="protein sequence ID" value="RXM96561.1"/>
    <property type="molecule type" value="Genomic_DNA"/>
</dbReference>
<keyword evidence="2" id="KW-1185">Reference proteome</keyword>
<sequence>MKAYVEKQLKSPVWVIDGRWRVNGEVASRGITAVLDSHLKYHKPRAGSFKQSVRYGTNLLFLRFFRAAISMIKRSSKALNFEAEVARLVVRFTGVREETANAFARSWRRRGDLSKRAALQIWNGAGIHLQIGSVVDRQLKELFRGKAATAEGLRPESIALLCHIGKHGLLPLDAGVKVTGYKLADGHCSRCGLEPSTPTFSTEVDLVAWNPANSTVELIEIKTYKGLTLDKYTLNKYRYQAWLSWIMFANTFPQLASFCRARLIVVSLVSRTVLSIPVAPRRITGKILKSFGCFDNWCRQRMALCAPVPTNAYRLPHRKSTPASRSRLKMPVGLRRSSNSFFRASK</sequence>
<protein>
    <submittedName>
        <fullName evidence="1">Uncharacterized protein</fullName>
    </submittedName>
</protein>
<comment type="caution">
    <text evidence="1">The sequence shown here is derived from an EMBL/GenBank/DDBJ whole genome shotgun (WGS) entry which is preliminary data.</text>
</comment>